<dbReference type="EMBL" id="JBBPBN010000166">
    <property type="protein sequence ID" value="KAK8974489.1"/>
    <property type="molecule type" value="Genomic_DNA"/>
</dbReference>
<gene>
    <name evidence="2" type="ORF">V6N11_063111</name>
</gene>
<comment type="caution">
    <text evidence="2">The sequence shown here is derived from an EMBL/GenBank/DDBJ whole genome shotgun (WGS) entry which is preliminary data.</text>
</comment>
<reference evidence="2 3" key="1">
    <citation type="journal article" date="2024" name="G3 (Bethesda)">
        <title>Genome assembly of Hibiscus sabdariffa L. provides insights into metabolisms of medicinal natural products.</title>
        <authorList>
            <person name="Kim T."/>
        </authorList>
    </citation>
    <scope>NUCLEOTIDE SEQUENCE [LARGE SCALE GENOMIC DNA]</scope>
    <source>
        <strain evidence="2">TK-2024</strain>
        <tissue evidence="2">Old leaves</tissue>
    </source>
</reference>
<feature type="compositionally biased region" description="Pro residues" evidence="1">
    <location>
        <begin position="48"/>
        <end position="68"/>
    </location>
</feature>
<evidence type="ECO:0000313" key="2">
    <source>
        <dbReference type="EMBL" id="KAK8974489.1"/>
    </source>
</evidence>
<name>A0ABR2NEC7_9ROSI</name>
<proteinExistence type="predicted"/>
<keyword evidence="3" id="KW-1185">Reference proteome</keyword>
<feature type="region of interest" description="Disordered" evidence="1">
    <location>
        <begin position="126"/>
        <end position="157"/>
    </location>
</feature>
<evidence type="ECO:0000313" key="3">
    <source>
        <dbReference type="Proteomes" id="UP001396334"/>
    </source>
</evidence>
<protein>
    <submittedName>
        <fullName evidence="2">Uncharacterized protein</fullName>
    </submittedName>
</protein>
<dbReference type="Proteomes" id="UP001396334">
    <property type="component" value="Unassembled WGS sequence"/>
</dbReference>
<accession>A0ABR2NEC7</accession>
<feature type="region of interest" description="Disordered" evidence="1">
    <location>
        <begin position="33"/>
        <end position="88"/>
    </location>
</feature>
<sequence length="157" mass="17881">MRMQQWIRQTWQICFFLDFTSPTATKIHLENSRTYPEKQQPTAIPSSPQQPTPIPSSPQQPTPQPNIPQPNIQDFPRPTQVYSRKKGPMQIQSSHHLLLLLHNLRYKSSPSPTLAPMHLEALKRSASRLIPKPPRRGASCISPRPSPGMRIFSSPYA</sequence>
<organism evidence="2 3">
    <name type="scientific">Hibiscus sabdariffa</name>
    <name type="common">roselle</name>
    <dbReference type="NCBI Taxonomy" id="183260"/>
    <lineage>
        <taxon>Eukaryota</taxon>
        <taxon>Viridiplantae</taxon>
        <taxon>Streptophyta</taxon>
        <taxon>Embryophyta</taxon>
        <taxon>Tracheophyta</taxon>
        <taxon>Spermatophyta</taxon>
        <taxon>Magnoliopsida</taxon>
        <taxon>eudicotyledons</taxon>
        <taxon>Gunneridae</taxon>
        <taxon>Pentapetalae</taxon>
        <taxon>rosids</taxon>
        <taxon>malvids</taxon>
        <taxon>Malvales</taxon>
        <taxon>Malvaceae</taxon>
        <taxon>Malvoideae</taxon>
        <taxon>Hibiscus</taxon>
    </lineage>
</organism>
<evidence type="ECO:0000256" key="1">
    <source>
        <dbReference type="SAM" id="MobiDB-lite"/>
    </source>
</evidence>